<keyword evidence="2" id="KW-1185">Reference proteome</keyword>
<proteinExistence type="predicted"/>
<dbReference type="AlphaFoldDB" id="A0A498RFT3"/>
<dbReference type="OrthoDB" id="2048906at2"/>
<dbReference type="Proteomes" id="UP000277811">
    <property type="component" value="Unassembled WGS sequence"/>
</dbReference>
<accession>A0A498RFT3</accession>
<evidence type="ECO:0000313" key="2">
    <source>
        <dbReference type="Proteomes" id="UP000277811"/>
    </source>
</evidence>
<sequence length="533" mass="58064">MPDVGAPKNDIGYDQISGETSNYDPSAKVGNFLYRMYGDPAVVFNDAGTGYVRYYGKDYYTSLVTKGDWLYRKYGNSIIVRDADGIAYARFGGGDWYVASLPRIDVSTQQPATTKEAEIAREKTDMLAVDLNNSLAGAVPNLSPVVNATEGKSDIIDYSNLFQAHKQIQTDFYVSPTNTAFVNAKLSDEDIANGYRLKYNSNGVLWRVNAAGIPHPDDLRKFYKQQEILQGLYDNVQTKLQMVVGISPENGGSEAAGNAVKGVSKAETDASLAVRESESIVAKEPSKVDYSLIYRANGLSPKSGGYTNVAYVVDTFSLVSRPYYEGAIIHTQDGFFKVTNGIDTYINPPPKDTLYWDQNNNNSGLGLYKVAGYENAQFWSFLGGAGIALRVGKAATEVAALAQETSVSERVVGIFGPLNKGPLPEAVANSFRSATYSQKVLEEDIILYRVYGGKANELGSYWTRTKPGGPLQSIIDSALDQKWGNTATEVVQIRVPKGTTIFEGFAASQGGLVGGGNQVFIYLERVDPSWLIR</sequence>
<organism evidence="1 2">
    <name type="scientific">Lucifera butyrica</name>
    <dbReference type="NCBI Taxonomy" id="1351585"/>
    <lineage>
        <taxon>Bacteria</taxon>
        <taxon>Bacillati</taxon>
        <taxon>Bacillota</taxon>
        <taxon>Negativicutes</taxon>
        <taxon>Veillonellales</taxon>
        <taxon>Veillonellaceae</taxon>
        <taxon>Lucifera</taxon>
    </lineage>
</organism>
<protein>
    <submittedName>
        <fullName evidence="1">Uncharacterized protein</fullName>
    </submittedName>
</protein>
<dbReference type="RefSeq" id="WP_122630445.1">
    <property type="nucleotide sequence ID" value="NZ_UPPP01000133.1"/>
</dbReference>
<reference evidence="1 2" key="1">
    <citation type="submission" date="2018-06" db="EMBL/GenBank/DDBJ databases">
        <authorList>
            <person name="Strepis N."/>
        </authorList>
    </citation>
    <scope>NUCLEOTIDE SEQUENCE [LARGE SCALE GENOMIC DNA]</scope>
    <source>
        <strain evidence="1">LUCI</strain>
    </source>
</reference>
<dbReference type="EMBL" id="UPPP01000133">
    <property type="protein sequence ID" value="VBB09670.1"/>
    <property type="molecule type" value="Genomic_DNA"/>
</dbReference>
<gene>
    <name evidence="1" type="ORF">LUCI_4968</name>
</gene>
<name>A0A498RFT3_9FIRM</name>
<evidence type="ECO:0000313" key="1">
    <source>
        <dbReference type="EMBL" id="VBB09670.1"/>
    </source>
</evidence>